<evidence type="ECO:0000313" key="9">
    <source>
        <dbReference type="EMBL" id="HGH60813.1"/>
    </source>
</evidence>
<dbReference type="InterPro" id="IPR041492">
    <property type="entry name" value="HAD_2"/>
</dbReference>
<proteinExistence type="inferred from homology"/>
<dbReference type="PANTHER" id="PTHR43434">
    <property type="entry name" value="PHOSPHOGLYCOLATE PHOSPHATASE"/>
    <property type="match status" value="1"/>
</dbReference>
<dbReference type="InterPro" id="IPR023198">
    <property type="entry name" value="PGP-like_dom2"/>
</dbReference>
<comment type="similarity">
    <text evidence="4">Belongs to the HAD-like hydrolase superfamily. CbbY/CbbZ/Gph/YieH family.</text>
</comment>
<dbReference type="InterPro" id="IPR023214">
    <property type="entry name" value="HAD_sf"/>
</dbReference>
<dbReference type="Pfam" id="PF06888">
    <property type="entry name" value="Put_Phosphatase"/>
    <property type="match status" value="1"/>
</dbReference>
<dbReference type="NCBIfam" id="TIGR01549">
    <property type="entry name" value="HAD-SF-IA-v1"/>
    <property type="match status" value="1"/>
</dbReference>
<dbReference type="AlphaFoldDB" id="A0A7C4EUP4"/>
<dbReference type="Gene3D" id="1.10.150.240">
    <property type="entry name" value="Putative phosphatase, domain 2"/>
    <property type="match status" value="1"/>
</dbReference>
<dbReference type="SUPFAM" id="SSF56784">
    <property type="entry name" value="HAD-like"/>
    <property type="match status" value="2"/>
</dbReference>
<comment type="caution">
    <text evidence="9">The sequence shown here is derived from an EMBL/GenBank/DDBJ whole genome shotgun (WGS) entry which is preliminary data.</text>
</comment>
<dbReference type="GO" id="GO:0006281">
    <property type="term" value="P:DNA repair"/>
    <property type="evidence" value="ECO:0007669"/>
    <property type="project" value="TreeGrafter"/>
</dbReference>
<dbReference type="Gene3D" id="3.90.1470.20">
    <property type="match status" value="1"/>
</dbReference>
<keyword evidence="6" id="KW-0479">Metal-binding</keyword>
<dbReference type="InterPro" id="IPR036412">
    <property type="entry name" value="HAD-like_sf"/>
</dbReference>
<dbReference type="InterPro" id="IPR006439">
    <property type="entry name" value="HAD-SF_hydro_IA"/>
</dbReference>
<dbReference type="SFLD" id="SFLDG01135">
    <property type="entry name" value="C1.5.6:_HAD__Beta-PGM__Phospha"/>
    <property type="match status" value="1"/>
</dbReference>
<dbReference type="SFLD" id="SFLDG01129">
    <property type="entry name" value="C1.5:_HAD__Beta-PGM__Phosphata"/>
    <property type="match status" value="1"/>
</dbReference>
<sequence length="432" mass="48615">MHSTRNILILCDFDGTVSTKDTVNRLIREHLHAPDWRFHVKRYMRGEIGSKEVYEAVAPLMRMSHADLESFVSRHASLDPYFPAFLRWAKEAGIDVKIVSDGFDATIETLFRRHNLALPEIFANRLIFLPEGRVAIESPYARESCGRCGTCKLGIIERFRKTYRRIILVGDGESDRHAAQAADVVVALKDLFLYCAKTGVPAIRADSFQEIPRLLTRQIQSITFDLDGTLLDSIHSITESFNHMFSTLGYPSMSVHQVARKTGISLKDFVRSFLRPEEAEHGVKIFRDYYDTIFLQKTKLLPGVMDALRGLDGSMVKGIVTNKRGKYARMLASHFGLDHHLVHIIGAEDGFKAKPSSEMFDAFIERSGIPRENTIYVGDAPVDIEAAHNSGIDAFVIPNHIFSAEELATYAPRRVLKDITELPSAVTPIIHS</sequence>
<keyword evidence="8" id="KW-0460">Magnesium</keyword>
<dbReference type="GO" id="GO:0046872">
    <property type="term" value="F:metal ion binding"/>
    <property type="evidence" value="ECO:0007669"/>
    <property type="project" value="UniProtKB-KW"/>
</dbReference>
<protein>
    <recommendedName>
        <fullName evidence="5">phosphoglycolate phosphatase</fullName>
        <ecNumber evidence="5">3.1.3.18</ecNumber>
    </recommendedName>
</protein>
<comment type="cofactor">
    <cofactor evidence="2">
        <name>Mg(2+)</name>
        <dbReference type="ChEBI" id="CHEBI:18420"/>
    </cofactor>
</comment>
<dbReference type="SFLD" id="SFLDS00003">
    <property type="entry name" value="Haloacid_Dehalogenase"/>
    <property type="match status" value="1"/>
</dbReference>
<dbReference type="GO" id="GO:0008967">
    <property type="term" value="F:phosphoglycolate phosphatase activity"/>
    <property type="evidence" value="ECO:0007669"/>
    <property type="project" value="UniProtKB-EC"/>
</dbReference>
<comment type="pathway">
    <text evidence="3">Organic acid metabolism; glycolate biosynthesis; glycolate from 2-phosphoglycolate: step 1/1.</text>
</comment>
<dbReference type="Pfam" id="PF13419">
    <property type="entry name" value="HAD_2"/>
    <property type="match status" value="1"/>
</dbReference>
<name>A0A7C4EUP4_9BACT</name>
<keyword evidence="7 9" id="KW-0378">Hydrolase</keyword>
<accession>A0A7C4EUP4</accession>
<evidence type="ECO:0000256" key="6">
    <source>
        <dbReference type="ARBA" id="ARBA00022723"/>
    </source>
</evidence>
<dbReference type="EC" id="3.1.3.18" evidence="5"/>
<dbReference type="Gene3D" id="3.40.50.1000">
    <property type="entry name" value="HAD superfamily/HAD-like"/>
    <property type="match status" value="2"/>
</dbReference>
<dbReference type="InterPro" id="IPR050155">
    <property type="entry name" value="HAD-like_hydrolase_sf"/>
</dbReference>
<dbReference type="PANTHER" id="PTHR43434:SF1">
    <property type="entry name" value="PHOSPHOGLYCOLATE PHOSPHATASE"/>
    <property type="match status" value="1"/>
</dbReference>
<evidence type="ECO:0000256" key="2">
    <source>
        <dbReference type="ARBA" id="ARBA00001946"/>
    </source>
</evidence>
<evidence type="ECO:0000256" key="1">
    <source>
        <dbReference type="ARBA" id="ARBA00000830"/>
    </source>
</evidence>
<dbReference type="NCBIfam" id="TIGR01488">
    <property type="entry name" value="HAD-SF-IB"/>
    <property type="match status" value="1"/>
</dbReference>
<evidence type="ECO:0000256" key="7">
    <source>
        <dbReference type="ARBA" id="ARBA00022801"/>
    </source>
</evidence>
<dbReference type="EMBL" id="DTGT01000183">
    <property type="protein sequence ID" value="HGH60813.1"/>
    <property type="molecule type" value="Genomic_DNA"/>
</dbReference>
<dbReference type="NCBIfam" id="TIGR01489">
    <property type="entry name" value="DKMTPPase-SF"/>
    <property type="match status" value="1"/>
</dbReference>
<comment type="catalytic activity">
    <reaction evidence="1">
        <text>2-phosphoglycolate + H2O = glycolate + phosphate</text>
        <dbReference type="Rhea" id="RHEA:14369"/>
        <dbReference type="ChEBI" id="CHEBI:15377"/>
        <dbReference type="ChEBI" id="CHEBI:29805"/>
        <dbReference type="ChEBI" id="CHEBI:43474"/>
        <dbReference type="ChEBI" id="CHEBI:58033"/>
        <dbReference type="EC" id="3.1.3.18"/>
    </reaction>
</comment>
<evidence type="ECO:0000256" key="8">
    <source>
        <dbReference type="ARBA" id="ARBA00022842"/>
    </source>
</evidence>
<evidence type="ECO:0000256" key="5">
    <source>
        <dbReference type="ARBA" id="ARBA00013078"/>
    </source>
</evidence>
<evidence type="ECO:0000256" key="3">
    <source>
        <dbReference type="ARBA" id="ARBA00004818"/>
    </source>
</evidence>
<gene>
    <name evidence="9" type="ORF">ENV54_05885</name>
</gene>
<organism evidence="9">
    <name type="scientific">Desulfomonile tiedjei</name>
    <dbReference type="NCBI Taxonomy" id="2358"/>
    <lineage>
        <taxon>Bacteria</taxon>
        <taxon>Pseudomonadati</taxon>
        <taxon>Thermodesulfobacteriota</taxon>
        <taxon>Desulfomonilia</taxon>
        <taxon>Desulfomonilales</taxon>
        <taxon>Desulfomonilaceae</taxon>
        <taxon>Desulfomonile</taxon>
    </lineage>
</organism>
<dbReference type="InterPro" id="IPR016965">
    <property type="entry name" value="Pase_PHOSPHO-typ"/>
</dbReference>
<dbReference type="InterPro" id="IPR006384">
    <property type="entry name" value="HAD_hydro_PyrdxlP_Pase-like"/>
</dbReference>
<evidence type="ECO:0000256" key="4">
    <source>
        <dbReference type="ARBA" id="ARBA00006171"/>
    </source>
</evidence>
<reference evidence="9" key="1">
    <citation type="journal article" date="2020" name="mSystems">
        <title>Genome- and Community-Level Interaction Insights into Carbon Utilization and Element Cycling Functions of Hydrothermarchaeota in Hydrothermal Sediment.</title>
        <authorList>
            <person name="Zhou Z."/>
            <person name="Liu Y."/>
            <person name="Xu W."/>
            <person name="Pan J."/>
            <person name="Luo Z.H."/>
            <person name="Li M."/>
        </authorList>
    </citation>
    <scope>NUCLEOTIDE SEQUENCE [LARGE SCALE GENOMIC DNA]</scope>
    <source>
        <strain evidence="9">SpSt-769</strain>
    </source>
</reference>